<organism evidence="1 2">
    <name type="scientific">Bauhinia variegata</name>
    <name type="common">Purple orchid tree</name>
    <name type="synonym">Phanera variegata</name>
    <dbReference type="NCBI Taxonomy" id="167791"/>
    <lineage>
        <taxon>Eukaryota</taxon>
        <taxon>Viridiplantae</taxon>
        <taxon>Streptophyta</taxon>
        <taxon>Embryophyta</taxon>
        <taxon>Tracheophyta</taxon>
        <taxon>Spermatophyta</taxon>
        <taxon>Magnoliopsida</taxon>
        <taxon>eudicotyledons</taxon>
        <taxon>Gunneridae</taxon>
        <taxon>Pentapetalae</taxon>
        <taxon>rosids</taxon>
        <taxon>fabids</taxon>
        <taxon>Fabales</taxon>
        <taxon>Fabaceae</taxon>
        <taxon>Cercidoideae</taxon>
        <taxon>Cercideae</taxon>
        <taxon>Bauhiniinae</taxon>
        <taxon>Bauhinia</taxon>
    </lineage>
</organism>
<evidence type="ECO:0000313" key="2">
    <source>
        <dbReference type="Proteomes" id="UP000828941"/>
    </source>
</evidence>
<evidence type="ECO:0000313" key="1">
    <source>
        <dbReference type="EMBL" id="KAI4332077.1"/>
    </source>
</evidence>
<gene>
    <name evidence="1" type="ORF">L6164_017016</name>
</gene>
<reference evidence="1 2" key="1">
    <citation type="journal article" date="2022" name="DNA Res.">
        <title>Chromosomal-level genome assembly of the orchid tree Bauhinia variegata (Leguminosae; Cercidoideae) supports the allotetraploid origin hypothesis of Bauhinia.</title>
        <authorList>
            <person name="Zhong Y."/>
            <person name="Chen Y."/>
            <person name="Zheng D."/>
            <person name="Pang J."/>
            <person name="Liu Y."/>
            <person name="Luo S."/>
            <person name="Meng S."/>
            <person name="Qian L."/>
            <person name="Wei D."/>
            <person name="Dai S."/>
            <person name="Zhou R."/>
        </authorList>
    </citation>
    <scope>NUCLEOTIDE SEQUENCE [LARGE SCALE GENOMIC DNA]</scope>
    <source>
        <strain evidence="1">BV-YZ2020</strain>
    </source>
</reference>
<proteinExistence type="predicted"/>
<accession>A0ACB9N6N3</accession>
<dbReference type="Proteomes" id="UP000828941">
    <property type="component" value="Chromosome 7"/>
</dbReference>
<keyword evidence="2" id="KW-1185">Reference proteome</keyword>
<comment type="caution">
    <text evidence="1">The sequence shown here is derived from an EMBL/GenBank/DDBJ whole genome shotgun (WGS) entry which is preliminary data.</text>
</comment>
<dbReference type="EMBL" id="CM039432">
    <property type="protein sequence ID" value="KAI4332077.1"/>
    <property type="molecule type" value="Genomic_DNA"/>
</dbReference>
<sequence length="134" mass="14822">MVCSCAPKTGTPINAILLIAISGCLIAFFWDLDVLSSLLSRSKLFIFMMMAVALLQRKPKFWGVPLVAWLPSLSVATNIFLMGSLRSAAFYRFGICTGVMLTYYVFFGLHAAYDTAHQKEKLQLNKMKENAAGS</sequence>
<protein>
    <submittedName>
        <fullName evidence="1">Uncharacterized protein</fullName>
    </submittedName>
</protein>
<name>A0ACB9N6N3_BAUVA</name>